<comment type="caution">
    <text evidence="3">The sequence shown here is derived from an EMBL/GenBank/DDBJ whole genome shotgun (WGS) entry which is preliminary data.</text>
</comment>
<organism evidence="3 4">
    <name type="scientific">Streptosporangium lutulentum</name>
    <dbReference type="NCBI Taxonomy" id="1461250"/>
    <lineage>
        <taxon>Bacteria</taxon>
        <taxon>Bacillati</taxon>
        <taxon>Actinomycetota</taxon>
        <taxon>Actinomycetes</taxon>
        <taxon>Streptosporangiales</taxon>
        <taxon>Streptosporangiaceae</taxon>
        <taxon>Streptosporangium</taxon>
    </lineage>
</organism>
<dbReference type="InterPro" id="IPR010982">
    <property type="entry name" value="Lambda_DNA-bd_dom_sf"/>
</dbReference>
<dbReference type="Proteomes" id="UP001225356">
    <property type="component" value="Unassembled WGS sequence"/>
</dbReference>
<dbReference type="InterPro" id="IPR001387">
    <property type="entry name" value="Cro/C1-type_HTH"/>
</dbReference>
<dbReference type="RefSeq" id="WP_307567709.1">
    <property type="nucleotide sequence ID" value="NZ_JAUSQU010000001.1"/>
</dbReference>
<protein>
    <submittedName>
        <fullName evidence="3">Transcriptional regulator with XRE-family HTH domain</fullName>
    </submittedName>
</protein>
<evidence type="ECO:0000313" key="4">
    <source>
        <dbReference type="Proteomes" id="UP001225356"/>
    </source>
</evidence>
<dbReference type="InterPro" id="IPR041413">
    <property type="entry name" value="MLTR_LBD"/>
</dbReference>
<sequence>MSQTNELGAYLRARRDLIRPEHVGLTPGGRRRVPGLRREEVALLAGISSEYYLRLEQGRDQHPSTQVLDALVRVLTLDTNAAAHLHRLARPARRRPTRRRPERVSAGMRQLVMAHTDMPAFIMGRYLDVLVANPLATALSACHAAGVNALRAAFLDPEVRALYEDDWENNSCGLVAAVRALAGPESRDAHLAELVGELSVRSEEFRRLWARHDVKPRVSGVVLLNHPQVGPLELNYEKLAVTGTDGQVLVVFHAAPGSDAAQSLALLAHLASTGPAAGASEPDTLRTGKAEVTGGGETTGPPKP</sequence>
<dbReference type="Pfam" id="PF17765">
    <property type="entry name" value="MLTR_LBD"/>
    <property type="match status" value="1"/>
</dbReference>
<keyword evidence="4" id="KW-1185">Reference proteome</keyword>
<gene>
    <name evidence="3" type="ORF">J2853_008924</name>
</gene>
<name>A0ABT9QSI3_9ACTN</name>
<dbReference type="CDD" id="cd00093">
    <property type="entry name" value="HTH_XRE"/>
    <property type="match status" value="1"/>
</dbReference>
<dbReference type="SUPFAM" id="SSF47413">
    <property type="entry name" value="lambda repressor-like DNA-binding domains"/>
    <property type="match status" value="1"/>
</dbReference>
<dbReference type="SMART" id="SM00530">
    <property type="entry name" value="HTH_XRE"/>
    <property type="match status" value="1"/>
</dbReference>
<dbReference type="PANTHER" id="PTHR35010">
    <property type="entry name" value="BLL4672 PROTEIN-RELATED"/>
    <property type="match status" value="1"/>
</dbReference>
<dbReference type="PROSITE" id="PS50943">
    <property type="entry name" value="HTH_CROC1"/>
    <property type="match status" value="1"/>
</dbReference>
<dbReference type="Gene3D" id="1.10.260.40">
    <property type="entry name" value="lambda repressor-like DNA-binding domains"/>
    <property type="match status" value="1"/>
</dbReference>
<feature type="domain" description="HTH cro/C1-type" evidence="2">
    <location>
        <begin position="35"/>
        <end position="82"/>
    </location>
</feature>
<dbReference type="PANTHER" id="PTHR35010:SF2">
    <property type="entry name" value="BLL4672 PROTEIN"/>
    <property type="match status" value="1"/>
</dbReference>
<evidence type="ECO:0000313" key="3">
    <source>
        <dbReference type="EMBL" id="MDP9849713.1"/>
    </source>
</evidence>
<feature type="region of interest" description="Disordered" evidence="1">
    <location>
        <begin position="275"/>
        <end position="304"/>
    </location>
</feature>
<proteinExistence type="predicted"/>
<evidence type="ECO:0000256" key="1">
    <source>
        <dbReference type="SAM" id="MobiDB-lite"/>
    </source>
</evidence>
<reference evidence="3 4" key="1">
    <citation type="submission" date="2023-07" db="EMBL/GenBank/DDBJ databases">
        <title>Sequencing the genomes of 1000 actinobacteria strains.</title>
        <authorList>
            <person name="Klenk H.-P."/>
        </authorList>
    </citation>
    <scope>NUCLEOTIDE SEQUENCE [LARGE SCALE GENOMIC DNA]</scope>
    <source>
        <strain evidence="3 4">DSM 46740</strain>
    </source>
</reference>
<accession>A0ABT9QSI3</accession>
<dbReference type="EMBL" id="JAUSQU010000001">
    <property type="protein sequence ID" value="MDP9849713.1"/>
    <property type="molecule type" value="Genomic_DNA"/>
</dbReference>
<dbReference type="Gene3D" id="3.30.450.180">
    <property type="match status" value="1"/>
</dbReference>
<evidence type="ECO:0000259" key="2">
    <source>
        <dbReference type="PROSITE" id="PS50943"/>
    </source>
</evidence>
<dbReference type="Pfam" id="PF13560">
    <property type="entry name" value="HTH_31"/>
    <property type="match status" value="1"/>
</dbReference>